<dbReference type="Proteomes" id="UP000014071">
    <property type="component" value="Unassembled WGS sequence"/>
</dbReference>
<dbReference type="GeneID" id="24108236"/>
<sequence>MAAVAVERADKVRTLHWCRDSTVQVDSATVSVLELQNRKQEHTEEAETAKDGTGSTVAWGTRVVADGVRNARDDPSSRDDGGKLGKEETVEEGQEGEAGEVFERVLVYTLGAADRVIERASPVGVEVGVGDLSSFARAADLDTHEEGDPDGRDDARDYIAVSYGQEETLYGGGLGSEKVVERRDGGAKSLPMQTICFRKHVECVDLLIGFNQKIVVRASSVFRLVPPWLRRRSRDYDRSDESQSLEQIRALLSIHGCNLRTYWRTVYDGVVRKGKQAARVVDPASVPINSKLRVRVGSCDCGAAPLVLCYHSNQRHAADRLPAYTRSAFYQHPSILTTCVVRHARSYR</sequence>
<reference evidence="3" key="1">
    <citation type="journal article" date="2013" name="Genome Announc.">
        <title>Draft genome sequence of the basidiomycetous yeast-like fungus Pseudozyma hubeiensis SY62, which produces an abundant amount of the biosurfactant mannosylerythritol lipids.</title>
        <authorList>
            <person name="Konishi M."/>
            <person name="Hatada Y."/>
            <person name="Horiuchi J."/>
        </authorList>
    </citation>
    <scope>NUCLEOTIDE SEQUENCE [LARGE SCALE GENOMIC DNA]</scope>
    <source>
        <strain evidence="3">SY62</strain>
    </source>
</reference>
<keyword evidence="2" id="KW-0560">Oxidoreductase</keyword>
<dbReference type="EC" id="1.6.2.2" evidence="2"/>
<proteinExistence type="predicted"/>
<feature type="compositionally biased region" description="Basic and acidic residues" evidence="1">
    <location>
        <begin position="69"/>
        <end position="88"/>
    </location>
</feature>
<evidence type="ECO:0000256" key="1">
    <source>
        <dbReference type="SAM" id="MobiDB-lite"/>
    </source>
</evidence>
<evidence type="ECO:0000313" key="3">
    <source>
        <dbReference type="Proteomes" id="UP000014071"/>
    </source>
</evidence>
<dbReference type="GO" id="GO:0090524">
    <property type="term" value="F:cytochrome-b5 reductase activity, acting on NADH"/>
    <property type="evidence" value="ECO:0007669"/>
    <property type="project" value="UniProtKB-EC"/>
</dbReference>
<dbReference type="EMBL" id="DF238793">
    <property type="protein sequence ID" value="GAC95370.1"/>
    <property type="molecule type" value="Genomic_DNA"/>
</dbReference>
<accession>R9PBE0</accession>
<feature type="region of interest" description="Disordered" evidence="1">
    <location>
        <begin position="38"/>
        <end position="57"/>
    </location>
</feature>
<protein>
    <submittedName>
        <fullName evidence="2">Cytochrome b5 reductase</fullName>
        <ecNumber evidence="2">1.6.2.2</ecNumber>
    </submittedName>
</protein>
<dbReference type="RefSeq" id="XP_012188957.1">
    <property type="nucleotide sequence ID" value="XM_012333567.1"/>
</dbReference>
<gene>
    <name evidence="2" type="ORF">PHSY_002945</name>
</gene>
<keyword evidence="3" id="KW-1185">Reference proteome</keyword>
<evidence type="ECO:0000313" key="2">
    <source>
        <dbReference type="EMBL" id="GAC95370.1"/>
    </source>
</evidence>
<dbReference type="AlphaFoldDB" id="R9PBE0"/>
<feature type="region of interest" description="Disordered" evidence="1">
    <location>
        <begin position="66"/>
        <end position="97"/>
    </location>
</feature>
<feature type="compositionally biased region" description="Basic and acidic residues" evidence="1">
    <location>
        <begin position="38"/>
        <end position="50"/>
    </location>
</feature>
<organism evidence="2 3">
    <name type="scientific">Pseudozyma hubeiensis (strain SY62)</name>
    <name type="common">Yeast</name>
    <dbReference type="NCBI Taxonomy" id="1305764"/>
    <lineage>
        <taxon>Eukaryota</taxon>
        <taxon>Fungi</taxon>
        <taxon>Dikarya</taxon>
        <taxon>Basidiomycota</taxon>
        <taxon>Ustilaginomycotina</taxon>
        <taxon>Ustilaginomycetes</taxon>
        <taxon>Ustilaginales</taxon>
        <taxon>Ustilaginaceae</taxon>
        <taxon>Pseudozyma</taxon>
    </lineage>
</organism>
<dbReference type="HOGENOM" id="CLU_797222_0_0_1"/>
<name>R9PBE0_PSEHS</name>